<feature type="transmembrane region" description="Helical" evidence="10">
    <location>
        <begin position="450"/>
        <end position="472"/>
    </location>
</feature>
<organism evidence="11 12">
    <name type="scientific">Streptomyces albipurpureus</name>
    <dbReference type="NCBI Taxonomy" id="2897419"/>
    <lineage>
        <taxon>Bacteria</taxon>
        <taxon>Bacillati</taxon>
        <taxon>Actinomycetota</taxon>
        <taxon>Actinomycetes</taxon>
        <taxon>Kitasatosporales</taxon>
        <taxon>Streptomycetaceae</taxon>
        <taxon>Streptomyces</taxon>
    </lineage>
</organism>
<feature type="transmembrane region" description="Helical" evidence="10">
    <location>
        <begin position="400"/>
        <end position="417"/>
    </location>
</feature>
<protein>
    <submittedName>
        <fullName evidence="11">ABC transporter permease</fullName>
    </submittedName>
</protein>
<dbReference type="CDD" id="cd06581">
    <property type="entry name" value="TM_PBP1_LivM_like"/>
    <property type="match status" value="1"/>
</dbReference>
<feature type="transmembrane region" description="Helical" evidence="10">
    <location>
        <begin position="98"/>
        <end position="119"/>
    </location>
</feature>
<evidence type="ECO:0000256" key="4">
    <source>
        <dbReference type="ARBA" id="ARBA00022692"/>
    </source>
</evidence>
<feature type="transmembrane region" description="Helical" evidence="10">
    <location>
        <begin position="255"/>
        <end position="274"/>
    </location>
</feature>
<feature type="region of interest" description="Disordered" evidence="9">
    <location>
        <begin position="699"/>
        <end position="724"/>
    </location>
</feature>
<evidence type="ECO:0000256" key="10">
    <source>
        <dbReference type="SAM" id="Phobius"/>
    </source>
</evidence>
<feature type="transmembrane region" description="Helical" evidence="10">
    <location>
        <begin position="73"/>
        <end position="92"/>
    </location>
</feature>
<feature type="transmembrane region" description="Helical" evidence="10">
    <location>
        <begin position="231"/>
        <end position="249"/>
    </location>
</feature>
<feature type="transmembrane region" description="Helical" evidence="10">
    <location>
        <begin position="131"/>
        <end position="154"/>
    </location>
</feature>
<dbReference type="InterPro" id="IPR043428">
    <property type="entry name" value="LivM-like"/>
</dbReference>
<feature type="transmembrane region" description="Helical" evidence="10">
    <location>
        <begin position="575"/>
        <end position="605"/>
    </location>
</feature>
<feature type="transmembrane region" description="Helical" evidence="10">
    <location>
        <begin position="47"/>
        <end position="66"/>
    </location>
</feature>
<keyword evidence="2" id="KW-0813">Transport</keyword>
<evidence type="ECO:0000313" key="11">
    <source>
        <dbReference type="EMBL" id="MCM2389637.1"/>
    </source>
</evidence>
<feature type="transmembrane region" description="Helical" evidence="10">
    <location>
        <begin position="492"/>
        <end position="510"/>
    </location>
</feature>
<evidence type="ECO:0000256" key="1">
    <source>
        <dbReference type="ARBA" id="ARBA00004651"/>
    </source>
</evidence>
<dbReference type="CDD" id="cd06582">
    <property type="entry name" value="TM_PBP1_LivH_like"/>
    <property type="match status" value="1"/>
</dbReference>
<comment type="caution">
    <text evidence="11">The sequence shown here is derived from an EMBL/GenBank/DDBJ whole genome shotgun (WGS) entry which is preliminary data.</text>
</comment>
<feature type="transmembrane region" description="Helical" evidence="10">
    <location>
        <begin position="653"/>
        <end position="672"/>
    </location>
</feature>
<feature type="transmembrane region" description="Helical" evidence="10">
    <location>
        <begin position="678"/>
        <end position="696"/>
    </location>
</feature>
<keyword evidence="3" id="KW-1003">Cell membrane</keyword>
<dbReference type="InterPro" id="IPR052157">
    <property type="entry name" value="BCAA_transport_permease"/>
</dbReference>
<comment type="similarity">
    <text evidence="8">Belongs to the binding-protein-dependent transport system permease family. LivHM subfamily.</text>
</comment>
<feature type="transmembrane region" description="Helical" evidence="10">
    <location>
        <begin position="423"/>
        <end position="443"/>
    </location>
</feature>
<dbReference type="PANTHER" id="PTHR11795">
    <property type="entry name" value="BRANCHED-CHAIN AMINO ACID TRANSPORT SYSTEM PERMEASE PROTEIN LIVH"/>
    <property type="match status" value="1"/>
</dbReference>
<keyword evidence="7 10" id="KW-0472">Membrane</keyword>
<evidence type="ECO:0000256" key="7">
    <source>
        <dbReference type="ARBA" id="ARBA00023136"/>
    </source>
</evidence>
<evidence type="ECO:0000256" key="5">
    <source>
        <dbReference type="ARBA" id="ARBA00022970"/>
    </source>
</evidence>
<feature type="transmembrane region" description="Helical" evidence="10">
    <location>
        <begin position="180"/>
        <end position="200"/>
    </location>
</feature>
<feature type="transmembrane region" description="Helical" evidence="10">
    <location>
        <begin position="312"/>
        <end position="330"/>
    </location>
</feature>
<keyword evidence="4 10" id="KW-0812">Transmembrane</keyword>
<keyword evidence="5" id="KW-0029">Amino-acid transport</keyword>
<feature type="transmembrane region" description="Helical" evidence="10">
    <location>
        <begin position="281"/>
        <end position="300"/>
    </location>
</feature>
<keyword evidence="12" id="KW-1185">Reference proteome</keyword>
<evidence type="ECO:0000256" key="8">
    <source>
        <dbReference type="ARBA" id="ARBA00037998"/>
    </source>
</evidence>
<dbReference type="RefSeq" id="WP_250919975.1">
    <property type="nucleotide sequence ID" value="NZ_JAMQAW010000011.1"/>
</dbReference>
<dbReference type="EMBL" id="JAMQAW010000011">
    <property type="protein sequence ID" value="MCM2389637.1"/>
    <property type="molecule type" value="Genomic_DNA"/>
</dbReference>
<dbReference type="PANTHER" id="PTHR11795:SF451">
    <property type="entry name" value="ABC TRANSPORTER PERMEASE PROTEIN"/>
    <property type="match status" value="1"/>
</dbReference>
<feature type="transmembrane region" description="Helical" evidence="10">
    <location>
        <begin position="350"/>
        <end position="367"/>
    </location>
</feature>
<reference evidence="11" key="1">
    <citation type="submission" date="2022-06" db="EMBL/GenBank/DDBJ databases">
        <title>Genome public.</title>
        <authorList>
            <person name="Sun Q."/>
        </authorList>
    </citation>
    <scope>NUCLEOTIDE SEQUENCE</scope>
    <source>
        <strain evidence="11">CWNU-1</strain>
    </source>
</reference>
<feature type="transmembrane region" description="Helical" evidence="10">
    <location>
        <begin position="373"/>
        <end position="393"/>
    </location>
</feature>
<evidence type="ECO:0000313" key="12">
    <source>
        <dbReference type="Proteomes" id="UP001431429"/>
    </source>
</evidence>
<dbReference type="Proteomes" id="UP001431429">
    <property type="component" value="Unassembled WGS sequence"/>
</dbReference>
<evidence type="ECO:0000256" key="9">
    <source>
        <dbReference type="SAM" id="MobiDB-lite"/>
    </source>
</evidence>
<dbReference type="Pfam" id="PF02653">
    <property type="entry name" value="BPD_transp_2"/>
    <property type="match status" value="2"/>
</dbReference>
<sequence length="748" mass="76846">MARIITMQRVPWGRAVVPVVLAAGLCLVANAAWAGRPVTLETVTQLLVFALPVAGIYAVSATGLVVVHSATGIFNFAQGAIGMLCAFVYWELSVRRDLPVWLAMVLVVAVFAPLLGIALDKLLMRRLKRAPLAAQLVGTVGLLIALLGLATLTWNPNNSYPLSPLGGSGGIEIAGVQLTWHRLITITVAILLAVAVQLILRGTRLGISMRAVVDSEDTAALYGVRPARVSATAWVIGCVSAALAGILIAPEVGNMSAETLSLLIVNAFAAAVFGRLRSLSMTYLGALLLGLLVTFSSTFLQFGGRWANLPNALPALALFAVLLLLPQATIRLGGAVRTYPMERLPSRRSVGGGTLALALFVLLAGLLASDSVLGRLVMAMSLAIVLLGLVPLMGWAGIPFLAPLALAGCGGFFTYWAGGSVAALLVAGGATAVVGVLVALPALRLRDLYLALSSVALALVTASVVLTQPEIFEQARTLDRLSLLGVDIGDPARFLGYAAVVYLLLALTLVRLRRSPLGRRFVALRDSEAAAACSGINVARHKALVFAIAGAVSGIGGGVLVQGARFASSDQFGMIGGLAIVLSLTVMGVGTVSGALAAGLMGALLTTLSLEWAPGNFTHTLELVGPALAVLALSDHPRGQIPMFRELIRERPFAFAAATTGLAAGLAAGIGLGLPGSVGVVVAVLLAWAAVVVTAARRDDGGRLPADPPPGGGQGGPADAGTGIDTPFTATGVAMLDRSLGLELERTR</sequence>
<proteinExistence type="inferred from homology"/>
<accession>A0ABT0ULY9</accession>
<comment type="subcellular location">
    <subcellularLocation>
        <location evidence="1">Cell membrane</location>
        <topology evidence="1">Multi-pass membrane protein</topology>
    </subcellularLocation>
</comment>
<evidence type="ECO:0000256" key="2">
    <source>
        <dbReference type="ARBA" id="ARBA00022448"/>
    </source>
</evidence>
<evidence type="ECO:0000256" key="3">
    <source>
        <dbReference type="ARBA" id="ARBA00022475"/>
    </source>
</evidence>
<evidence type="ECO:0000256" key="6">
    <source>
        <dbReference type="ARBA" id="ARBA00022989"/>
    </source>
</evidence>
<dbReference type="InterPro" id="IPR001851">
    <property type="entry name" value="ABC_transp_permease"/>
</dbReference>
<name>A0ABT0ULY9_9ACTN</name>
<gene>
    <name evidence="11" type="ORF">NBG84_15285</name>
</gene>
<keyword evidence="6 10" id="KW-1133">Transmembrane helix</keyword>